<dbReference type="Proteomes" id="UP001430953">
    <property type="component" value="Unassembled WGS sequence"/>
</dbReference>
<sequence length="131" mass="14653">MRFAAESAYVSFVLCYEGKKKQKKKKKRKKRFTDPIAFGIVLSLVTRIYSNIARCPANTCLFNTARGISGYRDSAISPPAAFRIHLAVARGPTLPPPSPLVPTGSSFDCGITRVQLNLTNFHGCERLYWFH</sequence>
<reference evidence="1 2" key="1">
    <citation type="submission" date="2023-03" db="EMBL/GenBank/DDBJ databases">
        <title>High recombination rates correlate with genetic variation in Cardiocondyla obscurior ants.</title>
        <authorList>
            <person name="Errbii M."/>
        </authorList>
    </citation>
    <scope>NUCLEOTIDE SEQUENCE [LARGE SCALE GENOMIC DNA]</scope>
    <source>
        <strain evidence="1">Alpha-2009</strain>
        <tissue evidence="1">Whole body</tissue>
    </source>
</reference>
<proteinExistence type="predicted"/>
<keyword evidence="2" id="KW-1185">Reference proteome</keyword>
<protein>
    <submittedName>
        <fullName evidence="1">Uncharacterized protein</fullName>
    </submittedName>
</protein>
<dbReference type="EMBL" id="JADYXP020000007">
    <property type="protein sequence ID" value="KAL0120737.1"/>
    <property type="molecule type" value="Genomic_DNA"/>
</dbReference>
<comment type="caution">
    <text evidence="1">The sequence shown here is derived from an EMBL/GenBank/DDBJ whole genome shotgun (WGS) entry which is preliminary data.</text>
</comment>
<accession>A0AAW2FZP1</accession>
<name>A0AAW2FZP1_9HYME</name>
<organism evidence="1 2">
    <name type="scientific">Cardiocondyla obscurior</name>
    <dbReference type="NCBI Taxonomy" id="286306"/>
    <lineage>
        <taxon>Eukaryota</taxon>
        <taxon>Metazoa</taxon>
        <taxon>Ecdysozoa</taxon>
        <taxon>Arthropoda</taxon>
        <taxon>Hexapoda</taxon>
        <taxon>Insecta</taxon>
        <taxon>Pterygota</taxon>
        <taxon>Neoptera</taxon>
        <taxon>Endopterygota</taxon>
        <taxon>Hymenoptera</taxon>
        <taxon>Apocrita</taxon>
        <taxon>Aculeata</taxon>
        <taxon>Formicoidea</taxon>
        <taxon>Formicidae</taxon>
        <taxon>Myrmicinae</taxon>
        <taxon>Cardiocondyla</taxon>
    </lineage>
</organism>
<gene>
    <name evidence="1" type="ORF">PUN28_008419</name>
</gene>
<evidence type="ECO:0000313" key="1">
    <source>
        <dbReference type="EMBL" id="KAL0120737.1"/>
    </source>
</evidence>
<evidence type="ECO:0000313" key="2">
    <source>
        <dbReference type="Proteomes" id="UP001430953"/>
    </source>
</evidence>
<dbReference type="AlphaFoldDB" id="A0AAW2FZP1"/>